<dbReference type="AlphaFoldDB" id="A0A9D4T3R8"/>
<organism evidence="2 3">
    <name type="scientific">Rhipicephalus sanguineus</name>
    <name type="common">Brown dog tick</name>
    <name type="synonym">Ixodes sanguineus</name>
    <dbReference type="NCBI Taxonomy" id="34632"/>
    <lineage>
        <taxon>Eukaryota</taxon>
        <taxon>Metazoa</taxon>
        <taxon>Ecdysozoa</taxon>
        <taxon>Arthropoda</taxon>
        <taxon>Chelicerata</taxon>
        <taxon>Arachnida</taxon>
        <taxon>Acari</taxon>
        <taxon>Parasitiformes</taxon>
        <taxon>Ixodida</taxon>
        <taxon>Ixodoidea</taxon>
        <taxon>Ixodidae</taxon>
        <taxon>Rhipicephalinae</taxon>
        <taxon>Rhipicephalus</taxon>
        <taxon>Rhipicephalus</taxon>
    </lineage>
</organism>
<feature type="chain" id="PRO_5039132711" description="Metastriate one of each protein family" evidence="1">
    <location>
        <begin position="21"/>
        <end position="206"/>
    </location>
</feature>
<feature type="signal peptide" evidence="1">
    <location>
        <begin position="1"/>
        <end position="20"/>
    </location>
</feature>
<name>A0A9D4T3R8_RHISA</name>
<dbReference type="EMBL" id="JABSTV010001247">
    <property type="protein sequence ID" value="KAH7972467.1"/>
    <property type="molecule type" value="Genomic_DNA"/>
</dbReference>
<reference evidence="2" key="1">
    <citation type="journal article" date="2020" name="Cell">
        <title>Large-Scale Comparative Analyses of Tick Genomes Elucidate Their Genetic Diversity and Vector Capacities.</title>
        <authorList>
            <consortium name="Tick Genome and Microbiome Consortium (TIGMIC)"/>
            <person name="Jia N."/>
            <person name="Wang J."/>
            <person name="Shi W."/>
            <person name="Du L."/>
            <person name="Sun Y."/>
            <person name="Zhan W."/>
            <person name="Jiang J.F."/>
            <person name="Wang Q."/>
            <person name="Zhang B."/>
            <person name="Ji P."/>
            <person name="Bell-Sakyi L."/>
            <person name="Cui X.M."/>
            <person name="Yuan T.T."/>
            <person name="Jiang B.G."/>
            <person name="Yang W.F."/>
            <person name="Lam T.T."/>
            <person name="Chang Q.C."/>
            <person name="Ding S.J."/>
            <person name="Wang X.J."/>
            <person name="Zhu J.G."/>
            <person name="Ruan X.D."/>
            <person name="Zhao L."/>
            <person name="Wei J.T."/>
            <person name="Ye R.Z."/>
            <person name="Que T.C."/>
            <person name="Du C.H."/>
            <person name="Zhou Y.H."/>
            <person name="Cheng J.X."/>
            <person name="Dai P.F."/>
            <person name="Guo W.B."/>
            <person name="Han X.H."/>
            <person name="Huang E.J."/>
            <person name="Li L.F."/>
            <person name="Wei W."/>
            <person name="Gao Y.C."/>
            <person name="Liu J.Z."/>
            <person name="Shao H.Z."/>
            <person name="Wang X."/>
            <person name="Wang C.C."/>
            <person name="Yang T.C."/>
            <person name="Huo Q.B."/>
            <person name="Li W."/>
            <person name="Chen H.Y."/>
            <person name="Chen S.E."/>
            <person name="Zhou L.G."/>
            <person name="Ni X.B."/>
            <person name="Tian J.H."/>
            <person name="Sheng Y."/>
            <person name="Liu T."/>
            <person name="Pan Y.S."/>
            <person name="Xia L.Y."/>
            <person name="Li J."/>
            <person name="Zhao F."/>
            <person name="Cao W.C."/>
        </authorList>
    </citation>
    <scope>NUCLEOTIDE SEQUENCE</scope>
    <source>
        <strain evidence="2">Rsan-2018</strain>
    </source>
</reference>
<protein>
    <recommendedName>
        <fullName evidence="4">Metastriate one of each protein family</fullName>
    </recommendedName>
</protein>
<evidence type="ECO:0000256" key="1">
    <source>
        <dbReference type="SAM" id="SignalP"/>
    </source>
</evidence>
<keyword evidence="1" id="KW-0732">Signal</keyword>
<sequence length="206" mass="22911">MAFLQRVVLMVSLTFGLASAIPAKCHIPDEDWQVLTEQFLAKIPSEYIFPRGSNNSSKNNEVLPGVTTGETTLTGLSHLERYGTVRVYCKNGKPRVDVSLVARAPLKMSMPWKYCGGKSGVVTTLAKHVKVGIGFEVDEVGNNVTLRPVWVSPKWIETMDVQLEGAGDVIKTAASIMGKLMPAFVKDFWIENLPWRIHKVLEQIRK</sequence>
<evidence type="ECO:0008006" key="4">
    <source>
        <dbReference type="Google" id="ProtNLM"/>
    </source>
</evidence>
<reference evidence="2" key="2">
    <citation type="submission" date="2021-09" db="EMBL/GenBank/DDBJ databases">
        <authorList>
            <person name="Jia N."/>
            <person name="Wang J."/>
            <person name="Shi W."/>
            <person name="Du L."/>
            <person name="Sun Y."/>
            <person name="Zhan W."/>
            <person name="Jiang J."/>
            <person name="Wang Q."/>
            <person name="Zhang B."/>
            <person name="Ji P."/>
            <person name="Sakyi L.B."/>
            <person name="Cui X."/>
            <person name="Yuan T."/>
            <person name="Jiang B."/>
            <person name="Yang W."/>
            <person name="Lam T.T.-Y."/>
            <person name="Chang Q."/>
            <person name="Ding S."/>
            <person name="Wang X."/>
            <person name="Zhu J."/>
            <person name="Ruan X."/>
            <person name="Zhao L."/>
            <person name="Wei J."/>
            <person name="Que T."/>
            <person name="Du C."/>
            <person name="Cheng J."/>
            <person name="Dai P."/>
            <person name="Han X."/>
            <person name="Huang E."/>
            <person name="Gao Y."/>
            <person name="Liu J."/>
            <person name="Shao H."/>
            <person name="Ye R."/>
            <person name="Li L."/>
            <person name="Wei W."/>
            <person name="Wang X."/>
            <person name="Wang C."/>
            <person name="Huo Q."/>
            <person name="Li W."/>
            <person name="Guo W."/>
            <person name="Chen H."/>
            <person name="Chen S."/>
            <person name="Zhou L."/>
            <person name="Zhou L."/>
            <person name="Ni X."/>
            <person name="Tian J."/>
            <person name="Zhou Y."/>
            <person name="Sheng Y."/>
            <person name="Liu T."/>
            <person name="Pan Y."/>
            <person name="Xia L."/>
            <person name="Li J."/>
            <person name="Zhao F."/>
            <person name="Cao W."/>
        </authorList>
    </citation>
    <scope>NUCLEOTIDE SEQUENCE</scope>
    <source>
        <strain evidence="2">Rsan-2018</strain>
        <tissue evidence="2">Larvae</tissue>
    </source>
</reference>
<dbReference type="Proteomes" id="UP000821837">
    <property type="component" value="Chromosome 11"/>
</dbReference>
<evidence type="ECO:0000313" key="3">
    <source>
        <dbReference type="Proteomes" id="UP000821837"/>
    </source>
</evidence>
<evidence type="ECO:0000313" key="2">
    <source>
        <dbReference type="EMBL" id="KAH7972467.1"/>
    </source>
</evidence>
<proteinExistence type="predicted"/>
<dbReference type="VEuPathDB" id="VectorBase:RSAN_051238"/>
<keyword evidence="3" id="KW-1185">Reference proteome</keyword>
<comment type="caution">
    <text evidence="2">The sequence shown here is derived from an EMBL/GenBank/DDBJ whole genome shotgun (WGS) entry which is preliminary data.</text>
</comment>
<accession>A0A9D4T3R8</accession>
<gene>
    <name evidence="2" type="ORF">HPB52_012461</name>
</gene>